<dbReference type="Pfam" id="PF26412">
    <property type="entry name" value="BrxE"/>
    <property type="match status" value="1"/>
</dbReference>
<keyword evidence="2" id="KW-1185">Reference proteome</keyword>
<evidence type="ECO:0000313" key="1">
    <source>
        <dbReference type="EMBL" id="WPL19893.1"/>
    </source>
</evidence>
<organism evidence="1 2">
    <name type="scientific">Thiorhodovibrio winogradskyi</name>
    <dbReference type="NCBI Taxonomy" id="77007"/>
    <lineage>
        <taxon>Bacteria</taxon>
        <taxon>Pseudomonadati</taxon>
        <taxon>Pseudomonadota</taxon>
        <taxon>Gammaproteobacteria</taxon>
        <taxon>Chromatiales</taxon>
        <taxon>Chromatiaceae</taxon>
        <taxon>Thiorhodovibrio</taxon>
    </lineage>
</organism>
<dbReference type="EMBL" id="CP121472">
    <property type="protein sequence ID" value="WPL19893.1"/>
    <property type="molecule type" value="Genomic_DNA"/>
</dbReference>
<gene>
    <name evidence="1" type="ORF">Thiowin_05042</name>
</gene>
<name>A0ABZ0SGU7_9GAMM</name>
<dbReference type="NCBIfam" id="NF033447">
    <property type="entry name" value="BrxE_fam"/>
    <property type="match status" value="1"/>
</dbReference>
<accession>A0ABZ0SGU7</accession>
<sequence length="189" mass="21107">MSALATNIDLDRLFKLRLVVARHGEMDAARWWNTNGVLSRKGRLLMSRGFPKTHQFTQARLVFEVARARSAERFPTIPGCITLWHLPADVEAQFEACWPEWVDGGASWADFFESIQAPSDNLLDTLHAHELIQPEQAEQISRMRRSAEGRSVALPGERSVDDDTITLLAAAFSHGEAAKPAIPFARVDS</sequence>
<evidence type="ECO:0008006" key="3">
    <source>
        <dbReference type="Google" id="ProtNLM"/>
    </source>
</evidence>
<dbReference type="RefSeq" id="WP_328985647.1">
    <property type="nucleotide sequence ID" value="NZ_CP121472.1"/>
</dbReference>
<dbReference type="InterPro" id="IPR058690">
    <property type="entry name" value="BrxE"/>
</dbReference>
<dbReference type="Proteomes" id="UP001432180">
    <property type="component" value="Chromosome"/>
</dbReference>
<proteinExistence type="predicted"/>
<reference evidence="1 2" key="1">
    <citation type="journal article" date="2023" name="Microorganisms">
        <title>Thiorhodovibrio frisius and Trv. litoralis spp. nov., Two Novel Members from a Clade of Fastidious Purple Sulfur Bacteria That Exhibit Unique Red-Shifted Light-Harvesting Capabilities.</title>
        <authorList>
            <person name="Methner A."/>
            <person name="Kuzyk S.B."/>
            <person name="Petersen J."/>
            <person name="Bauer S."/>
            <person name="Brinkmann H."/>
            <person name="Sichau K."/>
            <person name="Wanner G."/>
            <person name="Wolf J."/>
            <person name="Neumann-Schaal M."/>
            <person name="Henke P."/>
            <person name="Tank M."/>
            <person name="Sproer C."/>
            <person name="Bunk B."/>
            <person name="Overmann J."/>
        </authorList>
    </citation>
    <scope>NUCLEOTIDE SEQUENCE [LARGE SCALE GENOMIC DNA]</scope>
    <source>
        <strain evidence="1 2">DSM 6702</strain>
    </source>
</reference>
<protein>
    <recommendedName>
        <fullName evidence="3">BrxE family protein</fullName>
    </recommendedName>
</protein>
<evidence type="ECO:0000313" key="2">
    <source>
        <dbReference type="Proteomes" id="UP001432180"/>
    </source>
</evidence>